<name>A0A0D2BTM6_9EURO</name>
<dbReference type="PANTHER" id="PTHR11802">
    <property type="entry name" value="SERINE PROTEASE FAMILY S10 SERINE CARBOXYPEPTIDASE"/>
    <property type="match status" value="1"/>
</dbReference>
<dbReference type="Pfam" id="PF00450">
    <property type="entry name" value="Peptidase_S10"/>
    <property type="match status" value="1"/>
</dbReference>
<keyword evidence="4 7" id="KW-0732">Signal</keyword>
<dbReference type="AlphaFoldDB" id="A0A0D2BTM6"/>
<evidence type="ECO:0000256" key="6">
    <source>
        <dbReference type="ARBA" id="ARBA00023180"/>
    </source>
</evidence>
<proteinExistence type="inferred from homology"/>
<dbReference type="OrthoDB" id="443318at2759"/>
<keyword evidence="5" id="KW-0378">Hydrolase</keyword>
<keyword evidence="2" id="KW-0121">Carboxypeptidase</keyword>
<sequence length="594" mass="64217">MRALSLGLGVTALVSIAYAQFPPTPSGVTITTSKANEAVKISWKKTQICETTSGVKTYSGYVHLPGSLLADVGGYDINTYFIYFEARNNPESAPLGIYLAGGPGEASTYAAFASESGPCYVNVNGTDTVLNPWSFNNNVNMLYIDQPTQTGFSYSSLINGTYDLESLNITPEKFTASSSPIVNGTFGYGTFADQDVSTTANTTVAAAKALWHFSEHWFSSFPGYSTSSNKISVWGNSYGGFWVPETAVQISKHLKNLTDSHPLKAKNLKVDAIGITNGCVDFEYSMEGYLDFANNNTYGVKFLPQDLYEDAHNNVTKPGGCLDLIRQCRQASKVGDPGFSGNNATVNELCEDSFVYCESIIGLLNVLHNVSAFDVAIETPDTCPYYVPVAQYLNTADIQSAMGVPLNWTWDSNVVTALFGFVTDGPIRSTGDIVRQAGMPNIEYLLDEGVKVAMLFGDRDYRCPWTGGEATAKGASWKNQKGFLAAGYQELQGLGKGAKGGVVKQYGQLSFTRVFDSGHSLSAYAPEAVFRIFNRTTFGKDVATGQKVTGADYHTTGPTDSWGWRNKMPPLIQDSCMVEGKFLPANPWAALAAE</sequence>
<evidence type="ECO:0000256" key="3">
    <source>
        <dbReference type="ARBA" id="ARBA00022670"/>
    </source>
</evidence>
<dbReference type="GO" id="GO:0004185">
    <property type="term" value="F:serine-type carboxypeptidase activity"/>
    <property type="evidence" value="ECO:0007669"/>
    <property type="project" value="InterPro"/>
</dbReference>
<dbReference type="RefSeq" id="XP_013316420.1">
    <property type="nucleotide sequence ID" value="XM_013460966.1"/>
</dbReference>
<dbReference type="Proteomes" id="UP000054342">
    <property type="component" value="Unassembled WGS sequence"/>
</dbReference>
<dbReference type="PRINTS" id="PR00724">
    <property type="entry name" value="CRBOXYPTASEC"/>
</dbReference>
<accession>A0A0D2BTM6</accession>
<reference evidence="8 9" key="1">
    <citation type="submission" date="2015-01" db="EMBL/GenBank/DDBJ databases">
        <title>The Genome Sequence of Exophiala xenobiotica CBS118157.</title>
        <authorList>
            <consortium name="The Broad Institute Genomics Platform"/>
            <person name="Cuomo C."/>
            <person name="de Hoog S."/>
            <person name="Gorbushina A."/>
            <person name="Stielow B."/>
            <person name="Teixiera M."/>
            <person name="Abouelleil A."/>
            <person name="Chapman S.B."/>
            <person name="Priest M."/>
            <person name="Young S.K."/>
            <person name="Wortman J."/>
            <person name="Nusbaum C."/>
            <person name="Birren B."/>
        </authorList>
    </citation>
    <scope>NUCLEOTIDE SEQUENCE [LARGE SCALE GENOMIC DNA]</scope>
    <source>
        <strain evidence="8 9">CBS 118157</strain>
    </source>
</reference>
<evidence type="ECO:0000256" key="5">
    <source>
        <dbReference type="ARBA" id="ARBA00022801"/>
    </source>
</evidence>
<feature type="signal peptide" evidence="7">
    <location>
        <begin position="1"/>
        <end position="19"/>
    </location>
</feature>
<dbReference type="GeneID" id="25326463"/>
<dbReference type="STRING" id="348802.A0A0D2BTM6"/>
<keyword evidence="3" id="KW-0645">Protease</keyword>
<feature type="chain" id="PRO_5002254750" description="Carboxypeptidase" evidence="7">
    <location>
        <begin position="20"/>
        <end position="594"/>
    </location>
</feature>
<dbReference type="GO" id="GO:0000324">
    <property type="term" value="C:fungal-type vacuole"/>
    <property type="evidence" value="ECO:0007669"/>
    <property type="project" value="TreeGrafter"/>
</dbReference>
<comment type="similarity">
    <text evidence="1">Belongs to the peptidase S10 family.</text>
</comment>
<dbReference type="InterPro" id="IPR001563">
    <property type="entry name" value="Peptidase_S10"/>
</dbReference>
<organism evidence="8 9">
    <name type="scientific">Exophiala xenobiotica</name>
    <dbReference type="NCBI Taxonomy" id="348802"/>
    <lineage>
        <taxon>Eukaryota</taxon>
        <taxon>Fungi</taxon>
        <taxon>Dikarya</taxon>
        <taxon>Ascomycota</taxon>
        <taxon>Pezizomycotina</taxon>
        <taxon>Eurotiomycetes</taxon>
        <taxon>Chaetothyriomycetidae</taxon>
        <taxon>Chaetothyriales</taxon>
        <taxon>Herpotrichiellaceae</taxon>
        <taxon>Exophiala</taxon>
    </lineage>
</organism>
<dbReference type="SUPFAM" id="SSF53474">
    <property type="entry name" value="alpha/beta-Hydrolases"/>
    <property type="match status" value="1"/>
</dbReference>
<dbReference type="GO" id="GO:0006508">
    <property type="term" value="P:proteolysis"/>
    <property type="evidence" value="ECO:0007669"/>
    <property type="project" value="UniProtKB-KW"/>
</dbReference>
<evidence type="ECO:0000256" key="1">
    <source>
        <dbReference type="ARBA" id="ARBA00009431"/>
    </source>
</evidence>
<dbReference type="EMBL" id="KN847319">
    <property type="protein sequence ID" value="KIW55836.1"/>
    <property type="molecule type" value="Genomic_DNA"/>
</dbReference>
<evidence type="ECO:0000256" key="7">
    <source>
        <dbReference type="SAM" id="SignalP"/>
    </source>
</evidence>
<evidence type="ECO:0000313" key="8">
    <source>
        <dbReference type="EMBL" id="KIW55836.1"/>
    </source>
</evidence>
<evidence type="ECO:0008006" key="10">
    <source>
        <dbReference type="Google" id="ProtNLM"/>
    </source>
</evidence>
<dbReference type="InterPro" id="IPR029058">
    <property type="entry name" value="AB_hydrolase_fold"/>
</dbReference>
<protein>
    <recommendedName>
        <fullName evidence="10">Carboxypeptidase</fullName>
    </recommendedName>
</protein>
<keyword evidence="6" id="KW-0325">Glycoprotein</keyword>
<keyword evidence="9" id="KW-1185">Reference proteome</keyword>
<evidence type="ECO:0000256" key="4">
    <source>
        <dbReference type="ARBA" id="ARBA00022729"/>
    </source>
</evidence>
<gene>
    <name evidence="8" type="ORF">PV05_04555</name>
</gene>
<dbReference type="HOGENOM" id="CLU_008523_10_3_1"/>
<dbReference type="PANTHER" id="PTHR11802:SF189">
    <property type="entry name" value="CARBOXYPEPTIDASE"/>
    <property type="match status" value="1"/>
</dbReference>
<evidence type="ECO:0000256" key="2">
    <source>
        <dbReference type="ARBA" id="ARBA00022645"/>
    </source>
</evidence>
<dbReference type="Gene3D" id="3.40.50.1820">
    <property type="entry name" value="alpha/beta hydrolase"/>
    <property type="match status" value="1"/>
</dbReference>
<evidence type="ECO:0000313" key="9">
    <source>
        <dbReference type="Proteomes" id="UP000054342"/>
    </source>
</evidence>